<reference evidence="3" key="2">
    <citation type="submission" date="2023-05" db="EMBL/GenBank/DDBJ databases">
        <authorList>
            <consortium name="Lawrence Berkeley National Laboratory"/>
            <person name="Steindorff A."/>
            <person name="Hensen N."/>
            <person name="Bonometti L."/>
            <person name="Westerberg I."/>
            <person name="Brannstrom I.O."/>
            <person name="Guillou S."/>
            <person name="Cros-Aarteil S."/>
            <person name="Calhoun S."/>
            <person name="Haridas S."/>
            <person name="Kuo A."/>
            <person name="Mondo S."/>
            <person name="Pangilinan J."/>
            <person name="Riley R."/>
            <person name="Labutti K."/>
            <person name="Andreopoulos B."/>
            <person name="Lipzen A."/>
            <person name="Chen C."/>
            <person name="Yanf M."/>
            <person name="Daum C."/>
            <person name="Ng V."/>
            <person name="Clum A."/>
            <person name="Ohm R."/>
            <person name="Martin F."/>
            <person name="Silar P."/>
            <person name="Natvig D."/>
            <person name="Lalanne C."/>
            <person name="Gautier V."/>
            <person name="Ament-Velasquez S.L."/>
            <person name="Kruys A."/>
            <person name="Hutchinson M.I."/>
            <person name="Powell A.J."/>
            <person name="Barry K."/>
            <person name="Miller A.N."/>
            <person name="Grigoriev I.V."/>
            <person name="Debuchy R."/>
            <person name="Gladieux P."/>
            <person name="Thoren M.H."/>
            <person name="Johannesson H."/>
        </authorList>
    </citation>
    <scope>NUCLEOTIDE SEQUENCE</scope>
    <source>
        <strain evidence="3">CBS 990.96</strain>
    </source>
</reference>
<feature type="region of interest" description="Disordered" evidence="1">
    <location>
        <begin position="182"/>
        <end position="204"/>
    </location>
</feature>
<evidence type="ECO:0000256" key="1">
    <source>
        <dbReference type="SAM" id="MobiDB-lite"/>
    </source>
</evidence>
<sequence length="204" mass="21699">MAFFDSSLSGFSQFICEATHKLIKVFANPTSAQPASSRGFSSSLPTITIESISPSTNSGAPSPSASSTEPPDGRLSQSDKIALGVGVPGTVMALGTIFWWLRKRMARPGASSRSISSAVDDGASNNRITNNNNTDGEPRKGRYCKQAIRKKPPQHVIPKAIIVLPKMISYYTFRPALPNINVDQPPHLGGSPGRDGSPEITDTS</sequence>
<name>A0AAN7BHC5_9PEZI</name>
<feature type="compositionally biased region" description="Low complexity" evidence="1">
    <location>
        <begin position="125"/>
        <end position="134"/>
    </location>
</feature>
<dbReference type="AlphaFoldDB" id="A0AAN7BHC5"/>
<feature type="region of interest" description="Disordered" evidence="1">
    <location>
        <begin position="50"/>
        <end position="78"/>
    </location>
</feature>
<organism evidence="3 4">
    <name type="scientific">Podospora fimiseda</name>
    <dbReference type="NCBI Taxonomy" id="252190"/>
    <lineage>
        <taxon>Eukaryota</taxon>
        <taxon>Fungi</taxon>
        <taxon>Dikarya</taxon>
        <taxon>Ascomycota</taxon>
        <taxon>Pezizomycotina</taxon>
        <taxon>Sordariomycetes</taxon>
        <taxon>Sordariomycetidae</taxon>
        <taxon>Sordariales</taxon>
        <taxon>Podosporaceae</taxon>
        <taxon>Podospora</taxon>
    </lineage>
</organism>
<proteinExistence type="predicted"/>
<evidence type="ECO:0000256" key="2">
    <source>
        <dbReference type="SAM" id="Phobius"/>
    </source>
</evidence>
<evidence type="ECO:0000313" key="3">
    <source>
        <dbReference type="EMBL" id="KAK4223303.1"/>
    </source>
</evidence>
<protein>
    <submittedName>
        <fullName evidence="3">Uncharacterized protein</fullName>
    </submittedName>
</protein>
<comment type="caution">
    <text evidence="3">The sequence shown here is derived from an EMBL/GenBank/DDBJ whole genome shotgun (WGS) entry which is preliminary data.</text>
</comment>
<feature type="transmembrane region" description="Helical" evidence="2">
    <location>
        <begin position="81"/>
        <end position="101"/>
    </location>
</feature>
<dbReference type="EMBL" id="MU865431">
    <property type="protein sequence ID" value="KAK4223303.1"/>
    <property type="molecule type" value="Genomic_DNA"/>
</dbReference>
<keyword evidence="2" id="KW-1133">Transmembrane helix</keyword>
<keyword evidence="2" id="KW-0472">Membrane</keyword>
<keyword evidence="4" id="KW-1185">Reference proteome</keyword>
<gene>
    <name evidence="3" type="ORF">QBC38DRAFT_447477</name>
</gene>
<feature type="region of interest" description="Disordered" evidence="1">
    <location>
        <begin position="110"/>
        <end position="140"/>
    </location>
</feature>
<accession>A0AAN7BHC5</accession>
<reference evidence="3" key="1">
    <citation type="journal article" date="2023" name="Mol. Phylogenet. Evol.">
        <title>Genome-scale phylogeny and comparative genomics of the fungal order Sordariales.</title>
        <authorList>
            <person name="Hensen N."/>
            <person name="Bonometti L."/>
            <person name="Westerberg I."/>
            <person name="Brannstrom I.O."/>
            <person name="Guillou S."/>
            <person name="Cros-Aarteil S."/>
            <person name="Calhoun S."/>
            <person name="Haridas S."/>
            <person name="Kuo A."/>
            <person name="Mondo S."/>
            <person name="Pangilinan J."/>
            <person name="Riley R."/>
            <person name="LaButti K."/>
            <person name="Andreopoulos B."/>
            <person name="Lipzen A."/>
            <person name="Chen C."/>
            <person name="Yan M."/>
            <person name="Daum C."/>
            <person name="Ng V."/>
            <person name="Clum A."/>
            <person name="Steindorff A."/>
            <person name="Ohm R.A."/>
            <person name="Martin F."/>
            <person name="Silar P."/>
            <person name="Natvig D.O."/>
            <person name="Lalanne C."/>
            <person name="Gautier V."/>
            <person name="Ament-Velasquez S.L."/>
            <person name="Kruys A."/>
            <person name="Hutchinson M.I."/>
            <person name="Powell A.J."/>
            <person name="Barry K."/>
            <person name="Miller A.N."/>
            <person name="Grigoriev I.V."/>
            <person name="Debuchy R."/>
            <person name="Gladieux P."/>
            <person name="Hiltunen Thoren M."/>
            <person name="Johannesson H."/>
        </authorList>
    </citation>
    <scope>NUCLEOTIDE SEQUENCE</scope>
    <source>
        <strain evidence="3">CBS 990.96</strain>
    </source>
</reference>
<keyword evidence="2" id="KW-0812">Transmembrane</keyword>
<feature type="compositionally biased region" description="Low complexity" evidence="1">
    <location>
        <begin position="53"/>
        <end position="70"/>
    </location>
</feature>
<dbReference type="Proteomes" id="UP001301958">
    <property type="component" value="Unassembled WGS sequence"/>
</dbReference>
<evidence type="ECO:0000313" key="4">
    <source>
        <dbReference type="Proteomes" id="UP001301958"/>
    </source>
</evidence>